<evidence type="ECO:0000313" key="1">
    <source>
        <dbReference type="EMBL" id="TBU33090.1"/>
    </source>
</evidence>
<dbReference type="Proteomes" id="UP000292957">
    <property type="component" value="Unassembled WGS sequence"/>
</dbReference>
<name>A0A4Q9MYC0_9APHY</name>
<reference evidence="1" key="1">
    <citation type="submission" date="2019-01" db="EMBL/GenBank/DDBJ databases">
        <title>Draft genome sequences of three monokaryotic isolates of the white-rot basidiomycete fungus Dichomitus squalens.</title>
        <authorList>
            <consortium name="DOE Joint Genome Institute"/>
            <person name="Lopez S.C."/>
            <person name="Andreopoulos B."/>
            <person name="Pangilinan J."/>
            <person name="Lipzen A."/>
            <person name="Riley R."/>
            <person name="Ahrendt S."/>
            <person name="Ng V."/>
            <person name="Barry K."/>
            <person name="Daum C."/>
            <person name="Grigoriev I.V."/>
            <person name="Hilden K.S."/>
            <person name="Makela M.R."/>
            <person name="de Vries R.P."/>
        </authorList>
    </citation>
    <scope>NUCLEOTIDE SEQUENCE [LARGE SCALE GENOMIC DNA]</scope>
    <source>
        <strain evidence="1">OM18370.1</strain>
    </source>
</reference>
<protein>
    <submittedName>
        <fullName evidence="1">Uncharacterized protein</fullName>
    </submittedName>
</protein>
<proteinExistence type="predicted"/>
<organism evidence="1">
    <name type="scientific">Dichomitus squalens</name>
    <dbReference type="NCBI Taxonomy" id="114155"/>
    <lineage>
        <taxon>Eukaryota</taxon>
        <taxon>Fungi</taxon>
        <taxon>Dikarya</taxon>
        <taxon>Basidiomycota</taxon>
        <taxon>Agaricomycotina</taxon>
        <taxon>Agaricomycetes</taxon>
        <taxon>Polyporales</taxon>
        <taxon>Polyporaceae</taxon>
        <taxon>Dichomitus</taxon>
    </lineage>
</organism>
<sequence>MIQRMGALSGDAVAFWKTGFDVSCILHCYGPVRNVIVAICDLGARSLTDGVNHPALPPKGAYRMSSNECSCRS</sequence>
<gene>
    <name evidence="1" type="ORF">BD311DRAFT_749193</name>
</gene>
<accession>A0A4Q9MYC0</accession>
<dbReference type="AlphaFoldDB" id="A0A4Q9MYC0"/>
<dbReference type="EMBL" id="ML143392">
    <property type="protein sequence ID" value="TBU33090.1"/>
    <property type="molecule type" value="Genomic_DNA"/>
</dbReference>